<feature type="compositionally biased region" description="Acidic residues" evidence="1">
    <location>
        <begin position="214"/>
        <end position="226"/>
    </location>
</feature>
<gene>
    <name evidence="2" type="ORF">H6A31_13415</name>
</gene>
<dbReference type="RefSeq" id="WP_204477042.1">
    <property type="nucleotide sequence ID" value="NZ_JACJJW010000051.1"/>
</dbReference>
<organism evidence="2 3">
    <name type="scientific">Bacteroides mediterraneensis</name>
    <dbReference type="NCBI Taxonomy" id="1841856"/>
    <lineage>
        <taxon>Bacteria</taxon>
        <taxon>Pseudomonadati</taxon>
        <taxon>Bacteroidota</taxon>
        <taxon>Bacteroidia</taxon>
        <taxon>Bacteroidales</taxon>
        <taxon>Bacteroidaceae</taxon>
        <taxon>Bacteroides</taxon>
    </lineage>
</organism>
<protein>
    <submittedName>
        <fullName evidence="2">Uncharacterized protein</fullName>
    </submittedName>
</protein>
<keyword evidence="3" id="KW-1185">Reference proteome</keyword>
<evidence type="ECO:0000256" key="1">
    <source>
        <dbReference type="SAM" id="MobiDB-lite"/>
    </source>
</evidence>
<name>A0ABS2EYL4_9BACE</name>
<dbReference type="EMBL" id="JACJJW010000051">
    <property type="protein sequence ID" value="MBM6759663.1"/>
    <property type="molecule type" value="Genomic_DNA"/>
</dbReference>
<sequence>MEVIDVVNRLKELGSIASLSSSDKAEIENLYVLVLDRKFVRTSCSDCYHDAVIEMSVYLNKNGKMKEKSEYGLKNGVLLQMGFGSSEMYTNANLTDEAAEKYLAKYPDNIKYFSKKPDDWEERVKSRKDGNVVINDELVSLMVEAMKDGVSSKSIQEEFKGYKISGKAITKKVLTAHVNKALEVFADMQENPAGSEDGKEDGENSNEQESTGEQNDEEGESVEGAE</sequence>
<dbReference type="Proteomes" id="UP000703295">
    <property type="component" value="Unassembled WGS sequence"/>
</dbReference>
<evidence type="ECO:0000313" key="3">
    <source>
        <dbReference type="Proteomes" id="UP000703295"/>
    </source>
</evidence>
<feature type="region of interest" description="Disordered" evidence="1">
    <location>
        <begin position="185"/>
        <end position="226"/>
    </location>
</feature>
<accession>A0ABS2EYL4</accession>
<reference evidence="2 3" key="1">
    <citation type="journal article" date="2021" name="Sci. Rep.">
        <title>The distribution of antibiotic resistance genes in chicken gut microbiota commensals.</title>
        <authorList>
            <person name="Juricova H."/>
            <person name="Matiasovicova J."/>
            <person name="Kubasova T."/>
            <person name="Cejkova D."/>
            <person name="Rychlik I."/>
        </authorList>
    </citation>
    <scope>NUCLEOTIDE SEQUENCE [LARGE SCALE GENOMIC DNA]</scope>
    <source>
        <strain evidence="2 3">An801</strain>
    </source>
</reference>
<evidence type="ECO:0000313" key="2">
    <source>
        <dbReference type="EMBL" id="MBM6759663.1"/>
    </source>
</evidence>
<proteinExistence type="predicted"/>
<comment type="caution">
    <text evidence="2">The sequence shown here is derived from an EMBL/GenBank/DDBJ whole genome shotgun (WGS) entry which is preliminary data.</text>
</comment>